<dbReference type="STRING" id="1890683.A0A427YJ71"/>
<reference evidence="3 4" key="1">
    <citation type="submission" date="2018-11" db="EMBL/GenBank/DDBJ databases">
        <title>Genome sequence of Saitozyma podzolica DSM 27192.</title>
        <authorList>
            <person name="Aliyu H."/>
            <person name="Gorte O."/>
            <person name="Ochsenreither K."/>
        </authorList>
    </citation>
    <scope>NUCLEOTIDE SEQUENCE [LARGE SCALE GENOMIC DNA]</scope>
    <source>
        <strain evidence="3 4">DSM 27192</strain>
    </source>
</reference>
<keyword evidence="4" id="KW-1185">Reference proteome</keyword>
<feature type="domain" description="FCP1 homology" evidence="2">
    <location>
        <begin position="264"/>
        <end position="432"/>
    </location>
</feature>
<dbReference type="InterPro" id="IPR023214">
    <property type="entry name" value="HAD_sf"/>
</dbReference>
<dbReference type="InterPro" id="IPR029071">
    <property type="entry name" value="Ubiquitin-like_domsf"/>
</dbReference>
<dbReference type="Proteomes" id="UP000279259">
    <property type="component" value="Unassembled WGS sequence"/>
</dbReference>
<dbReference type="PANTHER" id="PTHR48493">
    <property type="entry name" value="UBIQUITIN-LIKE DOMAIN-CONTAINING CTD PHOSPHATASE 1"/>
    <property type="match status" value="1"/>
</dbReference>
<feature type="compositionally biased region" description="Acidic residues" evidence="1">
    <location>
        <begin position="95"/>
        <end position="106"/>
    </location>
</feature>
<evidence type="ECO:0000313" key="3">
    <source>
        <dbReference type="EMBL" id="RSH91132.1"/>
    </source>
</evidence>
<feature type="region of interest" description="Disordered" evidence="1">
    <location>
        <begin position="1"/>
        <end position="109"/>
    </location>
</feature>
<name>A0A427YJ71_9TREE</name>
<evidence type="ECO:0000259" key="2">
    <source>
        <dbReference type="PROSITE" id="PS50969"/>
    </source>
</evidence>
<dbReference type="GO" id="GO:0090364">
    <property type="term" value="P:regulation of proteasome assembly"/>
    <property type="evidence" value="ECO:0007669"/>
    <property type="project" value="InterPro"/>
</dbReference>
<dbReference type="GO" id="GO:0004722">
    <property type="term" value="F:protein serine/threonine phosphatase activity"/>
    <property type="evidence" value="ECO:0007669"/>
    <property type="project" value="TreeGrafter"/>
</dbReference>
<proteinExistence type="predicted"/>
<gene>
    <name evidence="3" type="ORF">EHS25_010308</name>
</gene>
<protein>
    <recommendedName>
        <fullName evidence="2">FCP1 homology domain-containing protein</fullName>
    </recommendedName>
</protein>
<dbReference type="Gene3D" id="3.40.50.1000">
    <property type="entry name" value="HAD superfamily/HAD-like"/>
    <property type="match status" value="1"/>
</dbReference>
<dbReference type="InterPro" id="IPR036412">
    <property type="entry name" value="HAD-like_sf"/>
</dbReference>
<feature type="compositionally biased region" description="Basic and acidic residues" evidence="1">
    <location>
        <begin position="56"/>
        <end position="90"/>
    </location>
</feature>
<dbReference type="Pfam" id="PF03031">
    <property type="entry name" value="NIF"/>
    <property type="match status" value="1"/>
</dbReference>
<dbReference type="InterPro" id="IPR000626">
    <property type="entry name" value="Ubiquitin-like_dom"/>
</dbReference>
<dbReference type="SMART" id="SM00213">
    <property type="entry name" value="UBQ"/>
    <property type="match status" value="1"/>
</dbReference>
<evidence type="ECO:0000256" key="1">
    <source>
        <dbReference type="SAM" id="MobiDB-lite"/>
    </source>
</evidence>
<comment type="caution">
    <text evidence="3">The sequence shown here is derived from an EMBL/GenBank/DDBJ whole genome shotgun (WGS) entry which is preliminary data.</text>
</comment>
<dbReference type="OrthoDB" id="1711508at2759"/>
<dbReference type="SUPFAM" id="SSF54236">
    <property type="entry name" value="Ubiquitin-like"/>
    <property type="match status" value="1"/>
</dbReference>
<dbReference type="InterPro" id="IPR051658">
    <property type="entry name" value="UBLCP1"/>
</dbReference>
<dbReference type="PANTHER" id="PTHR48493:SF1">
    <property type="entry name" value="UBIQUITIN-LIKE DOMAIN-CONTAINING CTD PHOSPHATASE 1"/>
    <property type="match status" value="1"/>
</dbReference>
<dbReference type="InterPro" id="IPR004274">
    <property type="entry name" value="FCP1_dom"/>
</dbReference>
<accession>A0A427YJ71</accession>
<dbReference type="Gene3D" id="3.10.20.90">
    <property type="entry name" value="Phosphatidylinositol 3-kinase Catalytic Subunit, Chain A, domain 1"/>
    <property type="match status" value="1"/>
</dbReference>
<feature type="compositionally biased region" description="Low complexity" evidence="1">
    <location>
        <begin position="10"/>
        <end position="31"/>
    </location>
</feature>
<dbReference type="PROSITE" id="PS50969">
    <property type="entry name" value="FCP1"/>
    <property type="match status" value="1"/>
</dbReference>
<dbReference type="EMBL" id="RSCD01000009">
    <property type="protein sequence ID" value="RSH91132.1"/>
    <property type="molecule type" value="Genomic_DNA"/>
</dbReference>
<dbReference type="SUPFAM" id="SSF56784">
    <property type="entry name" value="HAD-like"/>
    <property type="match status" value="1"/>
</dbReference>
<evidence type="ECO:0000313" key="4">
    <source>
        <dbReference type="Proteomes" id="UP000279259"/>
    </source>
</evidence>
<dbReference type="GO" id="GO:0005634">
    <property type="term" value="C:nucleus"/>
    <property type="evidence" value="ECO:0007669"/>
    <property type="project" value="TreeGrafter"/>
</dbReference>
<organism evidence="3 4">
    <name type="scientific">Saitozyma podzolica</name>
    <dbReference type="NCBI Taxonomy" id="1890683"/>
    <lineage>
        <taxon>Eukaryota</taxon>
        <taxon>Fungi</taxon>
        <taxon>Dikarya</taxon>
        <taxon>Basidiomycota</taxon>
        <taxon>Agaricomycotina</taxon>
        <taxon>Tremellomycetes</taxon>
        <taxon>Tremellales</taxon>
        <taxon>Trimorphomycetaceae</taxon>
        <taxon>Saitozyma</taxon>
    </lineage>
</organism>
<dbReference type="AlphaFoldDB" id="A0A427YJ71"/>
<dbReference type="SMART" id="SM00577">
    <property type="entry name" value="CPDc"/>
    <property type="match status" value="1"/>
</dbReference>
<sequence length="466" mass="51559">MIEPNGDIGAGSASGSSSSSSSSSSSKRSASPPAISALPDVESVHPCTAPTAINVPEDHGRAAHVEIKHGGEPRKGKERDLGQEEKRETAGEGEGGLDEQEQENQTDAEVASMPLEEAVEEWWELKMVWCGTTYDLRVGGNDMVYDFRNLIHGLTRVPPARQKLIGLSKGKLPPEADPLRFATLGIKKGCKFTMIGTPEELSFKDPKDVFLPEVLDDFDVTYASHPAGISGKKRRALPPADDPRNKRKVTEIVKTRPITVMSEPRPGKRLLVLDLDYTLVDTKPLLAGSLPSEECARPGMHEFLEAVYPHYDIVIWSQTHWSWLETKLVELGVIGGPRNYKVCFVADRTTMFPIFSQKNGQPYKHEVKPLAYFWSSFPHWSPKNTIHIDDLSRNFALNPGEGLKIRAFNAAGTFEGMQDSELAKLSQYVVADHAGQLLHLAANVEDFTEADHTRWKHVLQALQPPQ</sequence>